<keyword evidence="8" id="KW-1185">Reference proteome</keyword>
<dbReference type="GO" id="GO:0043565">
    <property type="term" value="F:sequence-specific DNA binding"/>
    <property type="evidence" value="ECO:0007669"/>
    <property type="project" value="InterPro"/>
</dbReference>
<dbReference type="EMBL" id="REFR01000010">
    <property type="protein sequence ID" value="RMB08412.1"/>
    <property type="molecule type" value="Genomic_DNA"/>
</dbReference>
<keyword evidence="2 7" id="KW-0238">DNA-binding</keyword>
<dbReference type="Pfam" id="PF12833">
    <property type="entry name" value="HTH_18"/>
    <property type="match status" value="1"/>
</dbReference>
<organism evidence="7 8">
    <name type="scientific">Eilatimonas milleporae</name>
    <dbReference type="NCBI Taxonomy" id="911205"/>
    <lineage>
        <taxon>Bacteria</taxon>
        <taxon>Pseudomonadati</taxon>
        <taxon>Pseudomonadota</taxon>
        <taxon>Alphaproteobacteria</taxon>
        <taxon>Kordiimonadales</taxon>
        <taxon>Kordiimonadaceae</taxon>
        <taxon>Eilatimonas</taxon>
    </lineage>
</organism>
<sequence>MITLSAMTAGIAAAGAVASLRGAGDRRARLYLMASFGLLSAIVSVPLVIAFARPLYVFHMPAVLPVLLALSVTVHRYANARTGIAEPPLARWRDGVLPGAGLIVTLGYWSLPAGAKDTLFVEGALPPGFLPSALVLMTIGLILIWCLASLGYLIATVRALGAYRRRLKALYSNTEQYELRWIDGFLALLVTLWVAAALSLISDNFSPRLLFPGELVLLLAASVLLFLIAFALTPEPAEETDPPVDGRGSEIPPKDKYTRSALTPDRAERIADRIETAMRRDALYLDANLSLQKLSRHVQTPQNLVSQSLNECLGKTFYDYVARWRIEAAKPLIEAGEASILTIALEVGFNSRSTFYKAFKRETGLTPKAFQERCRDIDQ</sequence>
<keyword evidence="5" id="KW-0812">Transmembrane</keyword>
<feature type="transmembrane region" description="Helical" evidence="5">
    <location>
        <begin position="6"/>
        <end position="23"/>
    </location>
</feature>
<keyword evidence="5" id="KW-1133">Transmembrane helix</keyword>
<reference evidence="7 8" key="1">
    <citation type="submission" date="2018-10" db="EMBL/GenBank/DDBJ databases">
        <title>Genomic Encyclopedia of Archaeal and Bacterial Type Strains, Phase II (KMG-II): from individual species to whole genera.</title>
        <authorList>
            <person name="Goeker M."/>
        </authorList>
    </citation>
    <scope>NUCLEOTIDE SEQUENCE [LARGE SCALE GENOMIC DNA]</scope>
    <source>
        <strain evidence="7 8">DSM 25217</strain>
    </source>
</reference>
<dbReference type="SUPFAM" id="SSF46689">
    <property type="entry name" value="Homeodomain-like"/>
    <property type="match status" value="1"/>
</dbReference>
<proteinExistence type="predicted"/>
<dbReference type="GO" id="GO:0003700">
    <property type="term" value="F:DNA-binding transcription factor activity"/>
    <property type="evidence" value="ECO:0007669"/>
    <property type="project" value="InterPro"/>
</dbReference>
<evidence type="ECO:0000256" key="2">
    <source>
        <dbReference type="ARBA" id="ARBA00023125"/>
    </source>
</evidence>
<feature type="transmembrane region" description="Helical" evidence="5">
    <location>
        <begin position="133"/>
        <end position="160"/>
    </location>
</feature>
<protein>
    <submittedName>
        <fullName evidence="7">AraC-like DNA-binding protein</fullName>
    </submittedName>
</protein>
<keyword evidence="5" id="KW-0472">Membrane</keyword>
<keyword evidence="3" id="KW-0804">Transcription</keyword>
<feature type="transmembrane region" description="Helical" evidence="5">
    <location>
        <begin position="95"/>
        <end position="113"/>
    </location>
</feature>
<name>A0A3M0CGF0_9PROT</name>
<dbReference type="InterPro" id="IPR009057">
    <property type="entry name" value="Homeodomain-like_sf"/>
</dbReference>
<dbReference type="PROSITE" id="PS01124">
    <property type="entry name" value="HTH_ARAC_FAMILY_2"/>
    <property type="match status" value="1"/>
</dbReference>
<feature type="transmembrane region" description="Helical" evidence="5">
    <location>
        <begin position="181"/>
        <end position="201"/>
    </location>
</feature>
<keyword evidence="1" id="KW-0805">Transcription regulation</keyword>
<feature type="domain" description="HTH araC/xylS-type" evidence="6">
    <location>
        <begin position="268"/>
        <end position="373"/>
    </location>
</feature>
<evidence type="ECO:0000256" key="1">
    <source>
        <dbReference type="ARBA" id="ARBA00023015"/>
    </source>
</evidence>
<evidence type="ECO:0000313" key="8">
    <source>
        <dbReference type="Proteomes" id="UP000271227"/>
    </source>
</evidence>
<dbReference type="InterPro" id="IPR018060">
    <property type="entry name" value="HTH_AraC"/>
</dbReference>
<evidence type="ECO:0000256" key="4">
    <source>
        <dbReference type="SAM" id="MobiDB-lite"/>
    </source>
</evidence>
<dbReference type="InParanoid" id="A0A3M0CGF0"/>
<feature type="region of interest" description="Disordered" evidence="4">
    <location>
        <begin position="237"/>
        <end position="260"/>
    </location>
</feature>
<evidence type="ECO:0000259" key="6">
    <source>
        <dbReference type="PROSITE" id="PS01124"/>
    </source>
</evidence>
<dbReference type="PROSITE" id="PS00041">
    <property type="entry name" value="HTH_ARAC_FAMILY_1"/>
    <property type="match status" value="1"/>
</dbReference>
<accession>A0A3M0CGF0</accession>
<feature type="transmembrane region" description="Helical" evidence="5">
    <location>
        <begin position="30"/>
        <end position="49"/>
    </location>
</feature>
<dbReference type="InterPro" id="IPR018062">
    <property type="entry name" value="HTH_AraC-typ_CS"/>
</dbReference>
<dbReference type="PANTHER" id="PTHR43280">
    <property type="entry name" value="ARAC-FAMILY TRANSCRIPTIONAL REGULATOR"/>
    <property type="match status" value="1"/>
</dbReference>
<evidence type="ECO:0000313" key="7">
    <source>
        <dbReference type="EMBL" id="RMB08412.1"/>
    </source>
</evidence>
<dbReference type="SMART" id="SM00342">
    <property type="entry name" value="HTH_ARAC"/>
    <property type="match status" value="1"/>
</dbReference>
<dbReference type="PRINTS" id="PR00032">
    <property type="entry name" value="HTHARAC"/>
</dbReference>
<evidence type="ECO:0000256" key="5">
    <source>
        <dbReference type="SAM" id="Phobius"/>
    </source>
</evidence>
<dbReference type="InterPro" id="IPR020449">
    <property type="entry name" value="Tscrpt_reg_AraC-type_HTH"/>
</dbReference>
<gene>
    <name evidence="7" type="ORF">BXY39_1045</name>
</gene>
<dbReference type="Gene3D" id="1.10.10.60">
    <property type="entry name" value="Homeodomain-like"/>
    <property type="match status" value="1"/>
</dbReference>
<evidence type="ECO:0000256" key="3">
    <source>
        <dbReference type="ARBA" id="ARBA00023163"/>
    </source>
</evidence>
<comment type="caution">
    <text evidence="7">The sequence shown here is derived from an EMBL/GenBank/DDBJ whole genome shotgun (WGS) entry which is preliminary data.</text>
</comment>
<dbReference type="Proteomes" id="UP000271227">
    <property type="component" value="Unassembled WGS sequence"/>
</dbReference>
<feature type="transmembrane region" description="Helical" evidence="5">
    <location>
        <begin position="55"/>
        <end position="74"/>
    </location>
</feature>
<dbReference type="AlphaFoldDB" id="A0A3M0CGF0"/>
<dbReference type="PANTHER" id="PTHR43280:SF2">
    <property type="entry name" value="HTH-TYPE TRANSCRIPTIONAL REGULATOR EXSA"/>
    <property type="match status" value="1"/>
</dbReference>
<feature type="transmembrane region" description="Helical" evidence="5">
    <location>
        <begin position="213"/>
        <end position="232"/>
    </location>
</feature>